<evidence type="ECO:0000256" key="2">
    <source>
        <dbReference type="ARBA" id="ARBA00009773"/>
    </source>
</evidence>
<feature type="transmembrane region" description="Helical" evidence="6">
    <location>
        <begin position="258"/>
        <end position="283"/>
    </location>
</feature>
<dbReference type="PANTHER" id="PTHR21716:SF66">
    <property type="entry name" value="TRANSPORT PROTEIN SLL0063-RELATED"/>
    <property type="match status" value="1"/>
</dbReference>
<name>A0A5B8NNF3_9CHRO</name>
<gene>
    <name evidence="7" type="ORF">FRE64_11120</name>
</gene>
<dbReference type="Pfam" id="PF01594">
    <property type="entry name" value="AI-2E_transport"/>
    <property type="match status" value="1"/>
</dbReference>
<dbReference type="PANTHER" id="PTHR21716">
    <property type="entry name" value="TRANSMEMBRANE PROTEIN"/>
    <property type="match status" value="1"/>
</dbReference>
<dbReference type="RefSeq" id="WP_146296216.1">
    <property type="nucleotide sequence ID" value="NZ_CP042326.1"/>
</dbReference>
<evidence type="ECO:0000256" key="5">
    <source>
        <dbReference type="ARBA" id="ARBA00023136"/>
    </source>
</evidence>
<keyword evidence="4 6" id="KW-1133">Transmembrane helix</keyword>
<dbReference type="OrthoDB" id="464097at2"/>
<sequence length="365" mass="40176">MNRFFSPLQNFLITWILILVTGWLTIQLIGFAGGLITIFLSAALIAFLLNYPVRILKTFIPRPLAATLVYLTAIIALAVLIVTVFPLVFNQGRQLVTKSPEIIAAVQEELKTFQLWSVEHNLPFDVNFLASQLLAKLQARAQAIASTSFGLVLGTFSSVLEFILILVISFYMLLDGERVWRTVTSIFTPKMQSELTRSISRNLQKFFTGQLLLGLFMAITLTFGFRLLNVPYFLLFAFFIGTMEVIPFIGATLGISTVILVVAFIDGFLALQVLGITITIQQFKDNLIAPRIMGSLTGLSPVLILSSLLLGAKIGGFLGIILAIPITGVAKSLSEIISDPNLPPQSGAFFNNPFRSKKELVVNKE</sequence>
<organism evidence="7 8">
    <name type="scientific">Euhalothece natronophila Z-M001</name>
    <dbReference type="NCBI Taxonomy" id="522448"/>
    <lineage>
        <taxon>Bacteria</taxon>
        <taxon>Bacillati</taxon>
        <taxon>Cyanobacteriota</taxon>
        <taxon>Cyanophyceae</taxon>
        <taxon>Oscillatoriophycideae</taxon>
        <taxon>Chroococcales</taxon>
        <taxon>Halothecacae</taxon>
        <taxon>Halothece cluster</taxon>
        <taxon>Euhalothece</taxon>
    </lineage>
</organism>
<proteinExistence type="inferred from homology"/>
<feature type="transmembrane region" description="Helical" evidence="6">
    <location>
        <begin position="65"/>
        <end position="89"/>
    </location>
</feature>
<evidence type="ECO:0000256" key="6">
    <source>
        <dbReference type="SAM" id="Phobius"/>
    </source>
</evidence>
<comment type="similarity">
    <text evidence="2">Belongs to the autoinducer-2 exporter (AI-2E) (TC 2.A.86) family.</text>
</comment>
<comment type="subcellular location">
    <subcellularLocation>
        <location evidence="1">Membrane</location>
        <topology evidence="1">Multi-pass membrane protein</topology>
    </subcellularLocation>
</comment>
<evidence type="ECO:0000313" key="8">
    <source>
        <dbReference type="Proteomes" id="UP000318453"/>
    </source>
</evidence>
<reference evidence="7" key="1">
    <citation type="submission" date="2019-08" db="EMBL/GenBank/DDBJ databases">
        <title>Carotenoids and Carotenoid Binding Proteins in the Halophilic Cyanobacterium Euhalothece sp. ZM00.</title>
        <authorList>
            <person name="Cho S.M."/>
            <person name="Song J.Y."/>
            <person name="Park Y.-I."/>
        </authorList>
    </citation>
    <scope>NUCLEOTIDE SEQUENCE [LARGE SCALE GENOMIC DNA]</scope>
    <source>
        <strain evidence="7">Z-M001</strain>
    </source>
</reference>
<accession>A0A5B8NNF3</accession>
<feature type="transmembrane region" description="Helical" evidence="6">
    <location>
        <begin position="303"/>
        <end position="324"/>
    </location>
</feature>
<dbReference type="KEGG" id="enn:FRE64_11120"/>
<dbReference type="Proteomes" id="UP000318453">
    <property type="component" value="Chromosome"/>
</dbReference>
<evidence type="ECO:0000256" key="3">
    <source>
        <dbReference type="ARBA" id="ARBA00022692"/>
    </source>
</evidence>
<dbReference type="InterPro" id="IPR002549">
    <property type="entry name" value="AI-2E-like"/>
</dbReference>
<evidence type="ECO:0000313" key="7">
    <source>
        <dbReference type="EMBL" id="QDZ40456.1"/>
    </source>
</evidence>
<dbReference type="GO" id="GO:0016020">
    <property type="term" value="C:membrane"/>
    <property type="evidence" value="ECO:0007669"/>
    <property type="project" value="UniProtKB-SubCell"/>
</dbReference>
<dbReference type="EMBL" id="CP042326">
    <property type="protein sequence ID" value="QDZ40456.1"/>
    <property type="molecule type" value="Genomic_DNA"/>
</dbReference>
<evidence type="ECO:0000256" key="1">
    <source>
        <dbReference type="ARBA" id="ARBA00004141"/>
    </source>
</evidence>
<feature type="transmembrane region" description="Helical" evidence="6">
    <location>
        <begin position="149"/>
        <end position="174"/>
    </location>
</feature>
<protein>
    <submittedName>
        <fullName evidence="7">AI-2E family transporter</fullName>
    </submittedName>
</protein>
<keyword evidence="8" id="KW-1185">Reference proteome</keyword>
<dbReference type="AlphaFoldDB" id="A0A5B8NNF3"/>
<feature type="transmembrane region" description="Helical" evidence="6">
    <location>
        <begin position="12"/>
        <end position="29"/>
    </location>
</feature>
<feature type="transmembrane region" description="Helical" evidence="6">
    <location>
        <begin position="35"/>
        <end position="53"/>
    </location>
</feature>
<keyword evidence="3 6" id="KW-0812">Transmembrane</keyword>
<feature type="transmembrane region" description="Helical" evidence="6">
    <location>
        <begin position="231"/>
        <end position="251"/>
    </location>
</feature>
<feature type="transmembrane region" description="Helical" evidence="6">
    <location>
        <begin position="206"/>
        <end position="225"/>
    </location>
</feature>
<dbReference type="GO" id="GO:0055085">
    <property type="term" value="P:transmembrane transport"/>
    <property type="evidence" value="ECO:0007669"/>
    <property type="project" value="TreeGrafter"/>
</dbReference>
<keyword evidence="5 6" id="KW-0472">Membrane</keyword>
<evidence type="ECO:0000256" key="4">
    <source>
        <dbReference type="ARBA" id="ARBA00022989"/>
    </source>
</evidence>